<dbReference type="Proteomes" id="UP000296469">
    <property type="component" value="Chromosome"/>
</dbReference>
<evidence type="ECO:0008006" key="5">
    <source>
        <dbReference type="Google" id="ProtNLM"/>
    </source>
</evidence>
<feature type="chain" id="PRO_5020815466" description="LPXTG cell wall anchor domain-containing protein" evidence="2">
    <location>
        <begin position="23"/>
        <end position="261"/>
    </location>
</feature>
<evidence type="ECO:0000313" key="4">
    <source>
        <dbReference type="Proteomes" id="UP000296469"/>
    </source>
</evidence>
<proteinExistence type="predicted"/>
<reference evidence="3 4" key="1">
    <citation type="submission" date="2019-04" db="EMBL/GenBank/DDBJ databases">
        <title>Isolation and identification of Cellulomonas shaoxiangyii sp. Nov. isolated from feces of the Tibetan antelopes (Pantholops hodgsonii) in the Qinghai-Tibet plateau of China.</title>
        <authorList>
            <person name="Tian Z."/>
        </authorList>
    </citation>
    <scope>NUCLEOTIDE SEQUENCE [LARGE SCALE GENOMIC DNA]</scope>
    <source>
        <strain evidence="3 4">Z28</strain>
    </source>
</reference>
<protein>
    <recommendedName>
        <fullName evidence="5">LPXTG cell wall anchor domain-containing protein</fullName>
    </recommendedName>
</protein>
<evidence type="ECO:0000313" key="3">
    <source>
        <dbReference type="EMBL" id="QCB92928.1"/>
    </source>
</evidence>
<dbReference type="AlphaFoldDB" id="A0A4P7SGZ4"/>
<dbReference type="RefSeq" id="WP_135973024.1">
    <property type="nucleotide sequence ID" value="NZ_CP039291.1"/>
</dbReference>
<evidence type="ECO:0000256" key="1">
    <source>
        <dbReference type="SAM" id="Phobius"/>
    </source>
</evidence>
<gene>
    <name evidence="3" type="ORF">E5225_04505</name>
</gene>
<keyword evidence="4" id="KW-1185">Reference proteome</keyword>
<sequence>MRRRWVAAAVLAAGFVTSGAGAADAAGVDDALGLAWEGPTVALAWDGTAHDTVTTSFVGSRVAVPGDVVGRTLTVRNDGPTDATLRGWVTDVALLDPAAPDVDHATGEERGDFYADLRLRWRAASGDGTASFRELAVHGRTEVVSVPLARGETTRITLVSELPVGARSGNGANVAPREARFDVLLRLDGSASPVPAAGVTSVPAAAAVTAPGGGAGARTGGVGGPLATTGADALRAALAAVVAVGVGGLLLGAVRRRREEP</sequence>
<name>A0A4P7SGZ4_9CELL</name>
<dbReference type="EMBL" id="CP039291">
    <property type="protein sequence ID" value="QCB92928.1"/>
    <property type="molecule type" value="Genomic_DNA"/>
</dbReference>
<keyword evidence="2" id="KW-0732">Signal</keyword>
<dbReference type="OrthoDB" id="5060810at2"/>
<organism evidence="3 4">
    <name type="scientific">Cellulomonas shaoxiangyii</name>
    <dbReference type="NCBI Taxonomy" id="2566013"/>
    <lineage>
        <taxon>Bacteria</taxon>
        <taxon>Bacillati</taxon>
        <taxon>Actinomycetota</taxon>
        <taxon>Actinomycetes</taxon>
        <taxon>Micrococcales</taxon>
        <taxon>Cellulomonadaceae</taxon>
        <taxon>Cellulomonas</taxon>
    </lineage>
</organism>
<accession>A0A4P7SGZ4</accession>
<dbReference type="KEGG" id="celz:E5225_04505"/>
<feature type="signal peptide" evidence="2">
    <location>
        <begin position="1"/>
        <end position="22"/>
    </location>
</feature>
<keyword evidence="1" id="KW-0472">Membrane</keyword>
<keyword evidence="1" id="KW-1133">Transmembrane helix</keyword>
<keyword evidence="1" id="KW-0812">Transmembrane</keyword>
<feature type="transmembrane region" description="Helical" evidence="1">
    <location>
        <begin position="233"/>
        <end position="254"/>
    </location>
</feature>
<evidence type="ECO:0000256" key="2">
    <source>
        <dbReference type="SAM" id="SignalP"/>
    </source>
</evidence>